<keyword evidence="8" id="KW-1185">Reference proteome</keyword>
<dbReference type="Proteomes" id="UP001634394">
    <property type="component" value="Unassembled WGS sequence"/>
</dbReference>
<comment type="subcellular location">
    <subcellularLocation>
        <location evidence="1">Membrane</location>
        <topology evidence="1">Multi-pass membrane protein</topology>
    </subcellularLocation>
</comment>
<dbReference type="PANTHER" id="PTHR31872:SF4">
    <property type="entry name" value="TRANSMEMBRANE PROTEIN 179"/>
    <property type="match status" value="1"/>
</dbReference>
<comment type="caution">
    <text evidence="7">The sequence shown here is derived from an EMBL/GenBank/DDBJ whole genome shotgun (WGS) entry which is preliminary data.</text>
</comment>
<accession>A0ABD3WI07</accession>
<evidence type="ECO:0000256" key="5">
    <source>
        <dbReference type="ARBA" id="ARBA00093776"/>
    </source>
</evidence>
<feature type="transmembrane region" description="Helical" evidence="6">
    <location>
        <begin position="114"/>
        <end position="134"/>
    </location>
</feature>
<keyword evidence="3 6" id="KW-1133">Transmembrane helix</keyword>
<evidence type="ECO:0000256" key="3">
    <source>
        <dbReference type="ARBA" id="ARBA00022989"/>
    </source>
</evidence>
<dbReference type="AlphaFoldDB" id="A0ABD3WI07"/>
<reference evidence="7 8" key="1">
    <citation type="submission" date="2024-11" db="EMBL/GenBank/DDBJ databases">
        <title>Chromosome-level genome assembly of the freshwater bivalve Anodonta woodiana.</title>
        <authorList>
            <person name="Chen X."/>
        </authorList>
    </citation>
    <scope>NUCLEOTIDE SEQUENCE [LARGE SCALE GENOMIC DNA]</scope>
    <source>
        <strain evidence="7">MN2024</strain>
        <tissue evidence="7">Gills</tissue>
    </source>
</reference>
<dbReference type="Pfam" id="PF26158">
    <property type="entry name" value="Claudin_TMEM179-179B"/>
    <property type="match status" value="1"/>
</dbReference>
<organism evidence="7 8">
    <name type="scientific">Sinanodonta woodiana</name>
    <name type="common">Chinese pond mussel</name>
    <name type="synonym">Anodonta woodiana</name>
    <dbReference type="NCBI Taxonomy" id="1069815"/>
    <lineage>
        <taxon>Eukaryota</taxon>
        <taxon>Metazoa</taxon>
        <taxon>Spiralia</taxon>
        <taxon>Lophotrochozoa</taxon>
        <taxon>Mollusca</taxon>
        <taxon>Bivalvia</taxon>
        <taxon>Autobranchia</taxon>
        <taxon>Heteroconchia</taxon>
        <taxon>Palaeoheterodonta</taxon>
        <taxon>Unionida</taxon>
        <taxon>Unionoidea</taxon>
        <taxon>Unionidae</taxon>
        <taxon>Unioninae</taxon>
        <taxon>Sinanodonta</taxon>
    </lineage>
</organism>
<evidence type="ECO:0000256" key="2">
    <source>
        <dbReference type="ARBA" id="ARBA00022692"/>
    </source>
</evidence>
<evidence type="ECO:0000256" key="1">
    <source>
        <dbReference type="ARBA" id="ARBA00004141"/>
    </source>
</evidence>
<evidence type="ECO:0000313" key="7">
    <source>
        <dbReference type="EMBL" id="KAL3873604.1"/>
    </source>
</evidence>
<dbReference type="InterPro" id="IPR059010">
    <property type="entry name" value="TMEM179-179B"/>
</dbReference>
<evidence type="ECO:0000313" key="8">
    <source>
        <dbReference type="Proteomes" id="UP001634394"/>
    </source>
</evidence>
<keyword evidence="4 6" id="KW-0472">Membrane</keyword>
<evidence type="ECO:0000256" key="4">
    <source>
        <dbReference type="ARBA" id="ARBA00023136"/>
    </source>
</evidence>
<gene>
    <name evidence="7" type="ORF">ACJMK2_036700</name>
</gene>
<keyword evidence="2 6" id="KW-0812">Transmembrane</keyword>
<feature type="non-terminal residue" evidence="7">
    <location>
        <position position="182"/>
    </location>
</feature>
<dbReference type="PANTHER" id="PTHR31872">
    <property type="entry name" value="TRANSMEMBRANE PROTEIN 179"/>
    <property type="match status" value="1"/>
</dbReference>
<dbReference type="EMBL" id="JBJQND010000006">
    <property type="protein sequence ID" value="KAL3873604.1"/>
    <property type="molecule type" value="Genomic_DNA"/>
</dbReference>
<proteinExistence type="inferred from homology"/>
<name>A0ABD3WI07_SINWO</name>
<dbReference type="InterPro" id="IPR029673">
    <property type="entry name" value="TMEM179"/>
</dbReference>
<comment type="similarity">
    <text evidence="5">Belongs to the TMEM179 family.</text>
</comment>
<sequence>MIFRKVQFQYLQIFINVGCIVTGMCTCLPLGAVTNIFLGQCILYTNAVVQLINNDTVILDSVQTKWSDVKQCHFTTFAPVLGVIHAFIWCWYYFLMKSDFDGEKNDDYLLVPTIHTNGVMFFILLIASSMIGSGMDIWCNSLEKDGHLGYTCAESQMLPWKIVPSARGPEIHNFYSLLLTAK</sequence>
<feature type="transmembrane region" description="Helical" evidence="6">
    <location>
        <begin position="74"/>
        <end position="94"/>
    </location>
</feature>
<protein>
    <submittedName>
        <fullName evidence="7">Uncharacterized protein</fullName>
    </submittedName>
</protein>
<evidence type="ECO:0000256" key="6">
    <source>
        <dbReference type="SAM" id="Phobius"/>
    </source>
</evidence>